<keyword evidence="1" id="KW-0808">Transferase</keyword>
<evidence type="ECO:0000256" key="2">
    <source>
        <dbReference type="ARBA" id="ARBA00022741"/>
    </source>
</evidence>
<gene>
    <name evidence="5" type="ORF">LCGC14_1090290</name>
</gene>
<dbReference type="SUPFAM" id="SSF52540">
    <property type="entry name" value="P-loop containing nucleoside triphosphate hydrolases"/>
    <property type="match status" value="1"/>
</dbReference>
<dbReference type="AlphaFoldDB" id="A0A0F9MCM5"/>
<dbReference type="InterPro" id="IPR012699">
    <property type="entry name" value="PhnN"/>
</dbReference>
<dbReference type="GO" id="GO:0005829">
    <property type="term" value="C:cytosol"/>
    <property type="evidence" value="ECO:0007669"/>
    <property type="project" value="TreeGrafter"/>
</dbReference>
<keyword evidence="2" id="KW-0547">Nucleotide-binding</keyword>
<dbReference type="NCBIfam" id="TIGR02322">
    <property type="entry name" value="phosphon_PhnN"/>
    <property type="match status" value="1"/>
</dbReference>
<proteinExistence type="inferred from homology"/>
<organism evidence="5">
    <name type="scientific">marine sediment metagenome</name>
    <dbReference type="NCBI Taxonomy" id="412755"/>
    <lineage>
        <taxon>unclassified sequences</taxon>
        <taxon>metagenomes</taxon>
        <taxon>ecological metagenomes</taxon>
    </lineage>
</organism>
<dbReference type="PANTHER" id="PTHR23117:SF8">
    <property type="entry name" value="RIBOSE 1,5-BISPHOSPHATE PHOSPHOKINASE PHNN"/>
    <property type="match status" value="1"/>
</dbReference>
<dbReference type="GO" id="GO:0006015">
    <property type="term" value="P:5-phosphoribose 1-diphosphate biosynthetic process"/>
    <property type="evidence" value="ECO:0007669"/>
    <property type="project" value="InterPro"/>
</dbReference>
<evidence type="ECO:0000313" key="5">
    <source>
        <dbReference type="EMBL" id="KKN05140.1"/>
    </source>
</evidence>
<dbReference type="EMBL" id="LAZR01004838">
    <property type="protein sequence ID" value="KKN05140.1"/>
    <property type="molecule type" value="Genomic_DNA"/>
</dbReference>
<keyword evidence="3" id="KW-0067">ATP-binding</keyword>
<dbReference type="PANTHER" id="PTHR23117">
    <property type="entry name" value="GUANYLATE KINASE-RELATED"/>
    <property type="match status" value="1"/>
</dbReference>
<dbReference type="GO" id="GO:0005524">
    <property type="term" value="F:ATP binding"/>
    <property type="evidence" value="ECO:0007669"/>
    <property type="project" value="UniProtKB-KW"/>
</dbReference>
<evidence type="ECO:0000256" key="1">
    <source>
        <dbReference type="ARBA" id="ARBA00022679"/>
    </source>
</evidence>
<dbReference type="HAMAP" id="MF_00836">
    <property type="entry name" value="PhnN"/>
    <property type="match status" value="1"/>
</dbReference>
<dbReference type="GO" id="GO:0033863">
    <property type="term" value="F:ribose 1,5-bisphosphate phosphokinase activity"/>
    <property type="evidence" value="ECO:0007669"/>
    <property type="project" value="InterPro"/>
</dbReference>
<feature type="domain" description="Guanylate kinase/L-type calcium channel beta subunit" evidence="4">
    <location>
        <begin position="2"/>
        <end position="179"/>
    </location>
</feature>
<evidence type="ECO:0000256" key="3">
    <source>
        <dbReference type="ARBA" id="ARBA00022840"/>
    </source>
</evidence>
<evidence type="ECO:0000259" key="4">
    <source>
        <dbReference type="SMART" id="SM00072"/>
    </source>
</evidence>
<dbReference type="Gene3D" id="3.40.50.300">
    <property type="entry name" value="P-loop containing nucleotide triphosphate hydrolases"/>
    <property type="match status" value="1"/>
</dbReference>
<dbReference type="SMART" id="SM00072">
    <property type="entry name" value="GuKc"/>
    <property type="match status" value="1"/>
</dbReference>
<sequence length="191" mass="20676">MTGRFIAIVGPSGVGKDSVMEALAEADPRFTIARRVISRPVEKGGEVYDGVTEKAFAKAEQEGAFILNWAAHGLHYGIPKAVASDLALGRDVLVNLSRAVLPQAQTLFDRFCVILLTADRDVLAARLTARNREDPAEIARRLHRADFAMPTGVPYHSVDNSGPLIGTVEQVGRYLSGSGFHPELPNQKICI</sequence>
<dbReference type="InterPro" id="IPR027417">
    <property type="entry name" value="P-loop_NTPase"/>
</dbReference>
<accession>A0A0F9MCM5</accession>
<reference evidence="5" key="1">
    <citation type="journal article" date="2015" name="Nature">
        <title>Complex archaea that bridge the gap between prokaryotes and eukaryotes.</title>
        <authorList>
            <person name="Spang A."/>
            <person name="Saw J.H."/>
            <person name="Jorgensen S.L."/>
            <person name="Zaremba-Niedzwiedzka K."/>
            <person name="Martijn J."/>
            <person name="Lind A.E."/>
            <person name="van Eijk R."/>
            <person name="Schleper C."/>
            <person name="Guy L."/>
            <person name="Ettema T.J."/>
        </authorList>
    </citation>
    <scope>NUCLEOTIDE SEQUENCE</scope>
</reference>
<protein>
    <recommendedName>
        <fullName evidence="4">Guanylate kinase/L-type calcium channel beta subunit domain-containing protein</fullName>
    </recommendedName>
</protein>
<comment type="caution">
    <text evidence="5">The sequence shown here is derived from an EMBL/GenBank/DDBJ whole genome shotgun (WGS) entry which is preliminary data.</text>
</comment>
<name>A0A0F9MCM5_9ZZZZ</name>
<dbReference type="InterPro" id="IPR008145">
    <property type="entry name" value="GK/Ca_channel_bsu"/>
</dbReference>